<keyword evidence="1" id="KW-0001">2Fe-2S</keyword>
<dbReference type="AlphaFoldDB" id="A0A2Z3I4U0"/>
<keyword evidence="2" id="KW-0479">Metal-binding</keyword>
<dbReference type="GO" id="GO:0046872">
    <property type="term" value="F:metal ion binding"/>
    <property type="evidence" value="ECO:0007669"/>
    <property type="project" value="UniProtKB-KW"/>
</dbReference>
<reference evidence="7" key="1">
    <citation type="submission" date="2018-05" db="EMBL/GenBank/DDBJ databases">
        <title>Genome sequencing of Phenylobacterium sp. HYN0004.</title>
        <authorList>
            <person name="Yi H."/>
            <person name="Baek C."/>
        </authorList>
    </citation>
    <scope>NUCLEOTIDE SEQUENCE [LARGE SCALE GENOMIC DNA]</scope>
    <source>
        <strain evidence="7">HYN0004</strain>
    </source>
</reference>
<organism evidence="6 7">
    <name type="scientific">Phenylobacterium parvum</name>
    <dbReference type="NCBI Taxonomy" id="2201350"/>
    <lineage>
        <taxon>Bacteria</taxon>
        <taxon>Pseudomonadati</taxon>
        <taxon>Pseudomonadota</taxon>
        <taxon>Alphaproteobacteria</taxon>
        <taxon>Caulobacterales</taxon>
        <taxon>Caulobacteraceae</taxon>
        <taxon>Phenylobacterium</taxon>
    </lineage>
</organism>
<dbReference type="GO" id="GO:0051537">
    <property type="term" value="F:2 iron, 2 sulfur cluster binding"/>
    <property type="evidence" value="ECO:0007669"/>
    <property type="project" value="UniProtKB-KW"/>
</dbReference>
<dbReference type="InterPro" id="IPR017941">
    <property type="entry name" value="Rieske_2Fe-2S"/>
</dbReference>
<name>A0A2Z3I4U0_9CAUL</name>
<evidence type="ECO:0000256" key="1">
    <source>
        <dbReference type="ARBA" id="ARBA00022714"/>
    </source>
</evidence>
<dbReference type="Pfam" id="PF00355">
    <property type="entry name" value="Rieske"/>
    <property type="match status" value="1"/>
</dbReference>
<protein>
    <submittedName>
        <fullName evidence="6">2Fe-2S ferredoxin</fullName>
    </submittedName>
</protein>
<dbReference type="PROSITE" id="PS51296">
    <property type="entry name" value="RIESKE"/>
    <property type="match status" value="1"/>
</dbReference>
<sequence>MRRPEADNPAAPPAGTRLCAVSELRDPGARGFRFRAGEALFAAFLVREGAEVRGWIDSCPHNGWPLAVMDDLYLTRTGDRILCAAHGAVFRLGDGVCTAGPCAGESLTPWPVAVRNGWVETA</sequence>
<evidence type="ECO:0000259" key="5">
    <source>
        <dbReference type="PROSITE" id="PS51296"/>
    </source>
</evidence>
<feature type="domain" description="Rieske" evidence="5">
    <location>
        <begin position="16"/>
        <end position="121"/>
    </location>
</feature>
<dbReference type="Proteomes" id="UP000247763">
    <property type="component" value="Chromosome"/>
</dbReference>
<dbReference type="KEGG" id="phb:HYN04_12745"/>
<dbReference type="OrthoDB" id="9800776at2"/>
<keyword evidence="7" id="KW-1185">Reference proteome</keyword>
<gene>
    <name evidence="6" type="ORF">HYN04_12745</name>
</gene>
<dbReference type="InterPro" id="IPR036922">
    <property type="entry name" value="Rieske_2Fe-2S_sf"/>
</dbReference>
<evidence type="ECO:0000313" key="6">
    <source>
        <dbReference type="EMBL" id="AWM78544.1"/>
    </source>
</evidence>
<evidence type="ECO:0000256" key="2">
    <source>
        <dbReference type="ARBA" id="ARBA00022723"/>
    </source>
</evidence>
<keyword evidence="4" id="KW-0411">Iron-sulfur</keyword>
<dbReference type="EMBL" id="CP029479">
    <property type="protein sequence ID" value="AWM78544.1"/>
    <property type="molecule type" value="Genomic_DNA"/>
</dbReference>
<dbReference type="CDD" id="cd03467">
    <property type="entry name" value="Rieske"/>
    <property type="match status" value="1"/>
</dbReference>
<dbReference type="RefSeq" id="WP_110451110.1">
    <property type="nucleotide sequence ID" value="NZ_CP029479.1"/>
</dbReference>
<dbReference type="PANTHER" id="PTHR40261:SF1">
    <property type="entry name" value="RIESKE DOMAIN-CONTAINING PROTEIN"/>
    <property type="match status" value="1"/>
</dbReference>
<evidence type="ECO:0000256" key="4">
    <source>
        <dbReference type="ARBA" id="ARBA00023014"/>
    </source>
</evidence>
<dbReference type="Gene3D" id="2.102.10.10">
    <property type="entry name" value="Rieske [2Fe-2S] iron-sulphur domain"/>
    <property type="match status" value="1"/>
</dbReference>
<keyword evidence="3" id="KW-0408">Iron</keyword>
<proteinExistence type="predicted"/>
<evidence type="ECO:0000256" key="3">
    <source>
        <dbReference type="ARBA" id="ARBA00023004"/>
    </source>
</evidence>
<evidence type="ECO:0000313" key="7">
    <source>
        <dbReference type="Proteomes" id="UP000247763"/>
    </source>
</evidence>
<accession>A0A2Z3I4U0</accession>
<dbReference type="PANTHER" id="PTHR40261">
    <property type="match status" value="1"/>
</dbReference>
<dbReference type="SUPFAM" id="SSF50022">
    <property type="entry name" value="ISP domain"/>
    <property type="match status" value="1"/>
</dbReference>